<keyword evidence="7" id="KW-0399">Innate immunity</keyword>
<evidence type="ECO:0000313" key="13">
    <source>
        <dbReference type="EMBL" id="CAK8675488.1"/>
    </source>
</evidence>
<evidence type="ECO:0000256" key="3">
    <source>
        <dbReference type="ARBA" id="ARBA00004496"/>
    </source>
</evidence>
<comment type="subcellular location">
    <subcellularLocation>
        <location evidence="3">Cytoplasm</location>
    </subcellularLocation>
    <subcellularLocation>
        <location evidence="2">Mitochondrion</location>
    </subcellularLocation>
    <subcellularLocation>
        <location evidence="1">Nucleus</location>
    </subcellularLocation>
</comment>
<dbReference type="InterPro" id="IPR029342">
    <property type="entry name" value="ECIST_C"/>
</dbReference>
<evidence type="ECO:0000256" key="7">
    <source>
        <dbReference type="ARBA" id="ARBA00022588"/>
    </source>
</evidence>
<protein>
    <recommendedName>
        <fullName evidence="5">Evolutionarily conserved signaling intermediate in Toll pathway, mitochondrial</fullName>
    </recommendedName>
</protein>
<evidence type="ECO:0000313" key="14">
    <source>
        <dbReference type="Proteomes" id="UP001642483"/>
    </source>
</evidence>
<evidence type="ECO:0000256" key="10">
    <source>
        <dbReference type="ARBA" id="ARBA00023128"/>
    </source>
</evidence>
<name>A0ABP0F6Z5_CLALP</name>
<evidence type="ECO:0000256" key="4">
    <source>
        <dbReference type="ARBA" id="ARBA00007674"/>
    </source>
</evidence>
<dbReference type="InterPro" id="IPR046448">
    <property type="entry name" value="ECSIT_N"/>
</dbReference>
<dbReference type="Pfam" id="PF14784">
    <property type="entry name" value="ECSIT_C"/>
    <property type="match status" value="1"/>
</dbReference>
<evidence type="ECO:0000256" key="5">
    <source>
        <dbReference type="ARBA" id="ARBA00019998"/>
    </source>
</evidence>
<evidence type="ECO:0000256" key="11">
    <source>
        <dbReference type="ARBA" id="ARBA00023242"/>
    </source>
</evidence>
<feature type="domain" description="ECSIT C-terminal" evidence="12">
    <location>
        <begin position="318"/>
        <end position="477"/>
    </location>
</feature>
<keyword evidence="6" id="KW-0963">Cytoplasm</keyword>
<comment type="caution">
    <text evidence="13">The sequence shown here is derived from an EMBL/GenBank/DDBJ whole genome shotgun (WGS) entry which is preliminary data.</text>
</comment>
<keyword evidence="9" id="KW-0809">Transit peptide</keyword>
<evidence type="ECO:0000256" key="9">
    <source>
        <dbReference type="ARBA" id="ARBA00022946"/>
    </source>
</evidence>
<dbReference type="Proteomes" id="UP001642483">
    <property type="component" value="Unassembled WGS sequence"/>
</dbReference>
<evidence type="ECO:0000256" key="8">
    <source>
        <dbReference type="ARBA" id="ARBA00022859"/>
    </source>
</evidence>
<dbReference type="InterPro" id="IPR010418">
    <property type="entry name" value="ECSIT"/>
</dbReference>
<gene>
    <name evidence="13" type="ORF">CVLEPA_LOCUS5066</name>
</gene>
<keyword evidence="8" id="KW-0391">Immunity</keyword>
<reference evidence="13 14" key="1">
    <citation type="submission" date="2024-02" db="EMBL/GenBank/DDBJ databases">
        <authorList>
            <person name="Daric V."/>
            <person name="Darras S."/>
        </authorList>
    </citation>
    <scope>NUCLEOTIDE SEQUENCE [LARGE SCALE GENOMIC DNA]</scope>
</reference>
<dbReference type="PANTHER" id="PTHR13113:SF1">
    <property type="entry name" value="EVOLUTIONARILY CONSERVED SIGNALING INTERMEDIATE IN TOLL PATHWAY, MITOCHONDRIAL"/>
    <property type="match status" value="1"/>
</dbReference>
<dbReference type="PANTHER" id="PTHR13113">
    <property type="entry name" value="ECSIT EVOLUTIONARILY CONSERVED SIGNALING INTERMEDIATE IN TOLL PATHWAYS"/>
    <property type="match status" value="1"/>
</dbReference>
<evidence type="ECO:0000259" key="12">
    <source>
        <dbReference type="SMART" id="SM01284"/>
    </source>
</evidence>
<organism evidence="13 14">
    <name type="scientific">Clavelina lepadiformis</name>
    <name type="common">Light-bulb sea squirt</name>
    <name type="synonym">Ascidia lepadiformis</name>
    <dbReference type="NCBI Taxonomy" id="159417"/>
    <lineage>
        <taxon>Eukaryota</taxon>
        <taxon>Metazoa</taxon>
        <taxon>Chordata</taxon>
        <taxon>Tunicata</taxon>
        <taxon>Ascidiacea</taxon>
        <taxon>Aplousobranchia</taxon>
        <taxon>Clavelinidae</taxon>
        <taxon>Clavelina</taxon>
    </lineage>
</organism>
<keyword evidence="14" id="KW-1185">Reference proteome</keyword>
<evidence type="ECO:0000256" key="2">
    <source>
        <dbReference type="ARBA" id="ARBA00004173"/>
    </source>
</evidence>
<accession>A0ABP0F6Z5</accession>
<dbReference type="Pfam" id="PF06239">
    <property type="entry name" value="ECSIT_N"/>
    <property type="match status" value="1"/>
</dbReference>
<keyword evidence="10" id="KW-0496">Mitochondrion</keyword>
<dbReference type="SMART" id="SM01284">
    <property type="entry name" value="ECSIT_Cterm"/>
    <property type="match status" value="1"/>
</dbReference>
<proteinExistence type="inferred from homology"/>
<dbReference type="EMBL" id="CAWYQH010000024">
    <property type="protein sequence ID" value="CAK8675488.1"/>
    <property type="molecule type" value="Genomic_DNA"/>
</dbReference>
<comment type="similarity">
    <text evidence="4">Belongs to the ECSIT family.</text>
</comment>
<keyword evidence="11" id="KW-0539">Nucleus</keyword>
<evidence type="ECO:0000256" key="6">
    <source>
        <dbReference type="ARBA" id="ARBA00022490"/>
    </source>
</evidence>
<sequence>MAEFRRLSYSLIKYRCLIGSCPLFSKTAQTQNLTPCLCRYKLQRRIPSRYVHTRSLVLSQYMKSQPSRDDTEIDIVSEEEKESRLETVQELVDNEEDDSALLEFYVNKAQNEMDYMDDVDYHDIENVNKRLFFKIVDVWLKDVGSAKRGHRDFVQTLLNSLSRFDVECDISAYVKLLDCFPDGKHTGLKRDHWYWSGFADKISDHLLGQQLMFVINEHGAIPNDQLFNKTTDLFGRFSPVTLKARSLLFWYPRMVAHSPHPISIADFKKLTPTELAFNGLRQINPGVDCHYHNFAVDKSRCKEVIDSDKIDSIISCQSEKQKEQLAQHDLSIPVYIEGPFVVYYRLKKVQYYVMRANPSQAKVEEPQNQRTTIVSDKEWWSQFYGVDYQTSKPYCGKTLQFYPEEDFFPTVDIVDGYGDKKSEEISLIDSDTQSAEGPVYAIACTDYSSPVALQSWVRGLILDNPVLREASVVFREEQSFMLNAPKDDPNESDYENIDIRDI</sequence>
<evidence type="ECO:0000256" key="1">
    <source>
        <dbReference type="ARBA" id="ARBA00004123"/>
    </source>
</evidence>